<sequence length="233" mass="25305">MFKSLLPLSVLVLLSPAWAIDAPTAAHVSVSGVAERKVEPDMATLSVSVTALQKDGLKAKQQVDSKVAAFFGKLEGLGIKRSDVDAGNLVVSPEYQYAPEKKPQLLGYRAQRQLSVRLYQLEKLSQLMETALGAGLETVSQIEYGLKDAKEERGRVRLAAIEDAKAKAQALAVGFDAKLGKVYSVAYEAQQPSPVYGRSNKMMAMAASDAQENTYQQQTIVLSDRVEAIFLLE</sequence>
<proteinExistence type="predicted"/>
<reference evidence="2 3" key="1">
    <citation type="journal article" date="2013" name="Genome Announc.">
        <title>Draft Genome Sequence of the Aeromonas diversa Type Strain.</title>
        <authorList>
            <person name="Farfan M."/>
            <person name="Spataro N."/>
            <person name="Sanglas A."/>
            <person name="Albarral V."/>
            <person name="Loren J.G."/>
            <person name="Bosch E."/>
            <person name="Fuste M.C."/>
        </authorList>
    </citation>
    <scope>NUCLEOTIDE SEQUENCE [LARGE SCALE GENOMIC DNA]</scope>
    <source>
        <strain evidence="2 3">2478-85</strain>
    </source>
</reference>
<dbReference type="eggNOG" id="COG2968">
    <property type="taxonomic scope" value="Bacteria"/>
</dbReference>
<dbReference type="InterPro" id="IPR052022">
    <property type="entry name" value="26kDa_periplasmic_antigen"/>
</dbReference>
<evidence type="ECO:0000313" key="2">
    <source>
        <dbReference type="EMBL" id="ENY70413.1"/>
    </source>
</evidence>
<dbReference type="PATRIC" id="fig|1268237.3.peg.3619"/>
<evidence type="ECO:0000313" key="3">
    <source>
        <dbReference type="Proteomes" id="UP000023775"/>
    </source>
</evidence>
<feature type="chain" id="PRO_5004155456" description="Periplasmic immunogenic protein" evidence="1">
    <location>
        <begin position="20"/>
        <end position="233"/>
    </location>
</feature>
<dbReference type="PANTHER" id="PTHR34387">
    <property type="entry name" value="SLR1258 PROTEIN"/>
    <property type="match status" value="1"/>
</dbReference>
<feature type="signal peptide" evidence="1">
    <location>
        <begin position="1"/>
        <end position="19"/>
    </location>
</feature>
<name>N9VFJ7_9GAMM</name>
<evidence type="ECO:0000256" key="1">
    <source>
        <dbReference type="SAM" id="SignalP"/>
    </source>
</evidence>
<dbReference type="RefSeq" id="WP_005362568.1">
    <property type="nucleotide sequence ID" value="NZ_APVG01000079.1"/>
</dbReference>
<organism evidence="2 3">
    <name type="scientific">Aeromonas diversa CDC 2478-85</name>
    <dbReference type="NCBI Taxonomy" id="1268237"/>
    <lineage>
        <taxon>Bacteria</taxon>
        <taxon>Pseudomonadati</taxon>
        <taxon>Pseudomonadota</taxon>
        <taxon>Gammaproteobacteria</taxon>
        <taxon>Aeromonadales</taxon>
        <taxon>Aeromonadaceae</taxon>
        <taxon>Aeromonas</taxon>
    </lineage>
</organism>
<dbReference type="InterPro" id="IPR007497">
    <property type="entry name" value="SIMPL/DUF541"/>
</dbReference>
<comment type="caution">
    <text evidence="2">The sequence shown here is derived from an EMBL/GenBank/DDBJ whole genome shotgun (WGS) entry which is preliminary data.</text>
</comment>
<dbReference type="Proteomes" id="UP000023775">
    <property type="component" value="Unassembled WGS sequence"/>
</dbReference>
<accession>N9VFJ7</accession>
<dbReference type="PANTHER" id="PTHR34387:SF1">
    <property type="entry name" value="PERIPLASMIC IMMUNOGENIC PROTEIN"/>
    <property type="match status" value="1"/>
</dbReference>
<keyword evidence="1" id="KW-0732">Signal</keyword>
<dbReference type="OrthoDB" id="5985609at2"/>
<dbReference type="GO" id="GO:0006974">
    <property type="term" value="P:DNA damage response"/>
    <property type="evidence" value="ECO:0007669"/>
    <property type="project" value="TreeGrafter"/>
</dbReference>
<dbReference type="Gene3D" id="3.30.70.2970">
    <property type="entry name" value="Protein of unknown function (DUF541), domain 2"/>
    <property type="match status" value="1"/>
</dbReference>
<protein>
    <recommendedName>
        <fullName evidence="4">Periplasmic immunogenic protein</fullName>
    </recommendedName>
</protein>
<dbReference type="AlphaFoldDB" id="N9VFJ7"/>
<gene>
    <name evidence="2" type="ORF">G114_18466</name>
</gene>
<keyword evidence="3" id="KW-1185">Reference proteome</keyword>
<dbReference type="Pfam" id="PF04402">
    <property type="entry name" value="SIMPL"/>
    <property type="match status" value="1"/>
</dbReference>
<evidence type="ECO:0008006" key="4">
    <source>
        <dbReference type="Google" id="ProtNLM"/>
    </source>
</evidence>
<dbReference type="EMBL" id="APVG01000079">
    <property type="protein sequence ID" value="ENY70413.1"/>
    <property type="molecule type" value="Genomic_DNA"/>
</dbReference>
<dbReference type="Gene3D" id="3.30.110.170">
    <property type="entry name" value="Protein of unknown function (DUF541), domain 1"/>
    <property type="match status" value="1"/>
</dbReference>